<evidence type="ECO:0000256" key="1">
    <source>
        <dbReference type="ARBA" id="ARBA00004123"/>
    </source>
</evidence>
<evidence type="ECO:0000256" key="6">
    <source>
        <dbReference type="ARBA" id="ARBA00023242"/>
    </source>
</evidence>
<dbReference type="InterPro" id="IPR051089">
    <property type="entry name" value="prtT"/>
</dbReference>
<evidence type="ECO:0000313" key="9">
    <source>
        <dbReference type="EMBL" id="KAL2068025.1"/>
    </source>
</evidence>
<accession>A0ABR4CDL4</accession>
<comment type="caution">
    <text evidence="9">The sequence shown here is derived from an EMBL/GenBank/DDBJ whole genome shotgun (WGS) entry which is preliminary data.</text>
</comment>
<keyword evidence="6" id="KW-0539">Nucleus</keyword>
<comment type="subcellular location">
    <subcellularLocation>
        <location evidence="1">Nucleus</location>
    </subcellularLocation>
</comment>
<dbReference type="SMART" id="SM00066">
    <property type="entry name" value="GAL4"/>
    <property type="match status" value="1"/>
</dbReference>
<proteinExistence type="predicted"/>
<evidence type="ECO:0000256" key="7">
    <source>
        <dbReference type="SAM" id="MobiDB-lite"/>
    </source>
</evidence>
<dbReference type="PANTHER" id="PTHR31845:SF39">
    <property type="entry name" value="TRANSCRIPTION FACTOR PBCR-RELATED"/>
    <property type="match status" value="1"/>
</dbReference>
<reference evidence="9 10" key="1">
    <citation type="journal article" date="2024" name="Commun. Biol.">
        <title>Comparative genomic analysis of thermophilic fungi reveals convergent evolutionary adaptations and gene losses.</title>
        <authorList>
            <person name="Steindorff A.S."/>
            <person name="Aguilar-Pontes M.V."/>
            <person name="Robinson A.J."/>
            <person name="Andreopoulos B."/>
            <person name="LaButti K."/>
            <person name="Kuo A."/>
            <person name="Mondo S."/>
            <person name="Riley R."/>
            <person name="Otillar R."/>
            <person name="Haridas S."/>
            <person name="Lipzen A."/>
            <person name="Grimwood J."/>
            <person name="Schmutz J."/>
            <person name="Clum A."/>
            <person name="Reid I.D."/>
            <person name="Moisan M.C."/>
            <person name="Butler G."/>
            <person name="Nguyen T.T.M."/>
            <person name="Dewar K."/>
            <person name="Conant G."/>
            <person name="Drula E."/>
            <person name="Henrissat B."/>
            <person name="Hansel C."/>
            <person name="Singer S."/>
            <person name="Hutchinson M.I."/>
            <person name="de Vries R.P."/>
            <person name="Natvig D.O."/>
            <person name="Powell A.J."/>
            <person name="Tsang A."/>
            <person name="Grigoriev I.V."/>
        </authorList>
    </citation>
    <scope>NUCLEOTIDE SEQUENCE [LARGE SCALE GENOMIC DNA]</scope>
    <source>
        <strain evidence="9 10">CBS 494.80</strain>
    </source>
</reference>
<keyword evidence="4" id="KW-0238">DNA-binding</keyword>
<evidence type="ECO:0000259" key="8">
    <source>
        <dbReference type="PROSITE" id="PS50048"/>
    </source>
</evidence>
<dbReference type="PROSITE" id="PS00463">
    <property type="entry name" value="ZN2_CY6_FUNGAL_1"/>
    <property type="match status" value="1"/>
</dbReference>
<dbReference type="CDD" id="cd00067">
    <property type="entry name" value="GAL4"/>
    <property type="match status" value="1"/>
</dbReference>
<evidence type="ECO:0000256" key="4">
    <source>
        <dbReference type="ARBA" id="ARBA00023125"/>
    </source>
</evidence>
<keyword evidence="3" id="KW-0805">Transcription regulation</keyword>
<dbReference type="InterPro" id="IPR007219">
    <property type="entry name" value="XnlR_reg_dom"/>
</dbReference>
<keyword evidence="10" id="KW-1185">Reference proteome</keyword>
<dbReference type="PROSITE" id="PS50048">
    <property type="entry name" value="ZN2_CY6_FUNGAL_2"/>
    <property type="match status" value="1"/>
</dbReference>
<evidence type="ECO:0000313" key="10">
    <source>
        <dbReference type="Proteomes" id="UP001595075"/>
    </source>
</evidence>
<dbReference type="Pfam" id="PF04082">
    <property type="entry name" value="Fungal_trans"/>
    <property type="match status" value="1"/>
</dbReference>
<dbReference type="PANTHER" id="PTHR31845">
    <property type="entry name" value="FINGER DOMAIN PROTEIN, PUTATIVE-RELATED"/>
    <property type="match status" value="1"/>
</dbReference>
<keyword evidence="5" id="KW-0804">Transcription</keyword>
<dbReference type="CDD" id="cd12148">
    <property type="entry name" value="fungal_TF_MHR"/>
    <property type="match status" value="1"/>
</dbReference>
<protein>
    <recommendedName>
        <fullName evidence="8">Zn(2)-C6 fungal-type domain-containing protein</fullName>
    </recommendedName>
</protein>
<evidence type="ECO:0000256" key="3">
    <source>
        <dbReference type="ARBA" id="ARBA00023015"/>
    </source>
</evidence>
<name>A0ABR4CDL4_9HELO</name>
<keyword evidence="2" id="KW-0479">Metal-binding</keyword>
<dbReference type="InterPro" id="IPR036864">
    <property type="entry name" value="Zn2-C6_fun-type_DNA-bd_sf"/>
</dbReference>
<dbReference type="Proteomes" id="UP001595075">
    <property type="component" value="Unassembled WGS sequence"/>
</dbReference>
<dbReference type="EMBL" id="JAZHXI010000009">
    <property type="protein sequence ID" value="KAL2068025.1"/>
    <property type="molecule type" value="Genomic_DNA"/>
</dbReference>
<evidence type="ECO:0000256" key="2">
    <source>
        <dbReference type="ARBA" id="ARBA00022723"/>
    </source>
</evidence>
<dbReference type="Gene3D" id="4.10.240.10">
    <property type="entry name" value="Zn(2)-C6 fungal-type DNA-binding domain"/>
    <property type="match status" value="1"/>
</dbReference>
<dbReference type="SUPFAM" id="SSF57701">
    <property type="entry name" value="Zn2/Cys6 DNA-binding domain"/>
    <property type="match status" value="1"/>
</dbReference>
<feature type="domain" description="Zn(2)-C6 fungal-type" evidence="8">
    <location>
        <begin position="18"/>
        <end position="52"/>
    </location>
</feature>
<dbReference type="InterPro" id="IPR001138">
    <property type="entry name" value="Zn2Cys6_DnaBD"/>
</dbReference>
<gene>
    <name evidence="9" type="ORF">VTL71DRAFT_16123</name>
</gene>
<organism evidence="9 10">
    <name type="scientific">Oculimacula yallundae</name>
    <dbReference type="NCBI Taxonomy" id="86028"/>
    <lineage>
        <taxon>Eukaryota</taxon>
        <taxon>Fungi</taxon>
        <taxon>Dikarya</taxon>
        <taxon>Ascomycota</taxon>
        <taxon>Pezizomycotina</taxon>
        <taxon>Leotiomycetes</taxon>
        <taxon>Helotiales</taxon>
        <taxon>Ploettnerulaceae</taxon>
        <taxon>Oculimacula</taxon>
    </lineage>
</organism>
<sequence length="730" mass="81562">MSHNRPKSVADQQVSNRACEACRAHKIRCLPNDTGSSRVCQRCAKTDRECVFAAPARRRQRKRTDTRVAELEREVSAMRTLFQQEKQDAPATLAPNPPQSWVSGQKDRSGTASEHSPAIPARYPESLATPASCPMLTDLTPPGADYQSPPEFSPESDFIERGLMSMKEATRLFTSYNENLAQHYPAVTFTPNVTAEELRRTKPTLFLATVAAASGQLGSQIYSILNSELLHAYAHKTVVEALKSLELVQTMIILSIWYFPPGVFSKLKYYEFIHMAAIMGLDIGLGSNPQSSRDRRSKVAEEFHVDEMDIEKRRTFLVCYMITTGVALSTRRPNMLRYTTWIGECLGTLSSNPNASQMDKYLVSWVKLMKITEEIGLALGFDDVNNTASLSESRNQIAISGFQKTLQSWKSLAGPDVNGMYRVPRNQKIQQSSCLLKSDAIMIQYHHSQLFLHEIALYDDHPPEDFRPAFDLRKVLSIHTIPGAKDSFIDATANLIASAQAMLDIFLSMDIPVLRCLPVYNFVRMAYSIIILVKVYISSKSPTSKIGEVVHRESLKVGTYLKASIDLLFAAVGPIECRAPYTFLGMLMRLHGWLKGQDSSQVFTAPPDDSPALDQDWLPPMPQVIYRDTRRNTELSPREGYVPDPLEHTVDDFEIGMDANMNAQFMGNMQLDGGAGFDSSQYVLFEGVDAYDLGFNSWLPGTSAEGVLESSSQLPGLYDYGYQEDHNSSI</sequence>
<feature type="region of interest" description="Disordered" evidence="7">
    <location>
        <begin position="88"/>
        <end position="151"/>
    </location>
</feature>
<evidence type="ECO:0000256" key="5">
    <source>
        <dbReference type="ARBA" id="ARBA00023163"/>
    </source>
</evidence>